<name>A0AAD2CY46_9STRA</name>
<gene>
    <name evidence="2" type="ORF">CYCCA115_LOCUS9646</name>
</gene>
<evidence type="ECO:0000313" key="2">
    <source>
        <dbReference type="EMBL" id="CAJ1945502.1"/>
    </source>
</evidence>
<accession>A0AAD2CY46</accession>
<reference evidence="2" key="1">
    <citation type="submission" date="2023-08" db="EMBL/GenBank/DDBJ databases">
        <authorList>
            <person name="Audoor S."/>
            <person name="Bilcke G."/>
        </authorList>
    </citation>
    <scope>NUCLEOTIDE SEQUENCE</scope>
</reference>
<dbReference type="AlphaFoldDB" id="A0AAD2CY46"/>
<feature type="transmembrane region" description="Helical" evidence="1">
    <location>
        <begin position="119"/>
        <end position="137"/>
    </location>
</feature>
<dbReference type="EMBL" id="CAKOGP040001446">
    <property type="protein sequence ID" value="CAJ1945502.1"/>
    <property type="molecule type" value="Genomic_DNA"/>
</dbReference>
<organism evidence="2 3">
    <name type="scientific">Cylindrotheca closterium</name>
    <dbReference type="NCBI Taxonomy" id="2856"/>
    <lineage>
        <taxon>Eukaryota</taxon>
        <taxon>Sar</taxon>
        <taxon>Stramenopiles</taxon>
        <taxon>Ochrophyta</taxon>
        <taxon>Bacillariophyta</taxon>
        <taxon>Bacillariophyceae</taxon>
        <taxon>Bacillariophycidae</taxon>
        <taxon>Bacillariales</taxon>
        <taxon>Bacillariaceae</taxon>
        <taxon>Cylindrotheca</taxon>
    </lineage>
</organism>
<dbReference type="Proteomes" id="UP001295423">
    <property type="component" value="Unassembled WGS sequence"/>
</dbReference>
<evidence type="ECO:0000313" key="3">
    <source>
        <dbReference type="Proteomes" id="UP001295423"/>
    </source>
</evidence>
<feature type="transmembrane region" description="Helical" evidence="1">
    <location>
        <begin position="25"/>
        <end position="45"/>
    </location>
</feature>
<keyword evidence="1" id="KW-0812">Transmembrane</keyword>
<keyword evidence="1" id="KW-1133">Transmembrane helix</keyword>
<feature type="transmembrane region" description="Helical" evidence="1">
    <location>
        <begin position="222"/>
        <end position="243"/>
    </location>
</feature>
<comment type="caution">
    <text evidence="2">The sequence shown here is derived from an EMBL/GenBank/DDBJ whole genome shotgun (WGS) entry which is preliminary data.</text>
</comment>
<dbReference type="InterPro" id="IPR049500">
    <property type="entry name" value="Peptidase_M50B-like"/>
</dbReference>
<evidence type="ECO:0000256" key="1">
    <source>
        <dbReference type="SAM" id="Phobius"/>
    </source>
</evidence>
<dbReference type="Pfam" id="PF13398">
    <property type="entry name" value="Peptidase_M50B"/>
    <property type="match status" value="1"/>
</dbReference>
<proteinExistence type="predicted"/>
<dbReference type="PANTHER" id="PTHR33979:SF2">
    <property type="entry name" value="PEPTIDASE M50B-LIKE-DOMAIN-CONTAINING PROTEIN"/>
    <property type="match status" value="1"/>
</dbReference>
<keyword evidence="3" id="KW-1185">Reference proteome</keyword>
<sequence length="281" mass="31675">MASEDEEGGGGYEWLSSCCNEEQNAFLFLYLIYYVAVLLIGETIFAKPMRLLATAIHELSHAIACWLTCGQVLNLEVYETEAGITRYVGGWRCFIASAGYLGEAFFGGWFVVLSGGRKTATAAAIGLMWALLLSLCYKPNRVLVFVTVFYIILTIAVVAVEWFYFTPCLTYLTLGYGVFLGTFAELDIFNHLILHSIPSSDSYSIYEESGQSVCCMPRCVGISWLIVAIGFQLFSLYVALILMSEECEHQGWMQCLLHSDLELRFDKFEVWPDDWQWKIGD</sequence>
<dbReference type="PANTHER" id="PTHR33979">
    <property type="entry name" value="OS02G0221600 PROTEIN"/>
    <property type="match status" value="1"/>
</dbReference>
<feature type="transmembrane region" description="Helical" evidence="1">
    <location>
        <begin position="93"/>
        <end position="113"/>
    </location>
</feature>
<keyword evidence="1" id="KW-0472">Membrane</keyword>
<protein>
    <recommendedName>
        <fullName evidence="4">Peptidase M50B-like protein</fullName>
    </recommendedName>
</protein>
<evidence type="ECO:0008006" key="4">
    <source>
        <dbReference type="Google" id="ProtNLM"/>
    </source>
</evidence>
<feature type="transmembrane region" description="Helical" evidence="1">
    <location>
        <begin position="142"/>
        <end position="165"/>
    </location>
</feature>